<feature type="compositionally biased region" description="Polar residues" evidence="1">
    <location>
        <begin position="39"/>
        <end position="48"/>
    </location>
</feature>
<name>A0AAV6M3P9_9ROSI</name>
<proteinExistence type="predicted"/>
<reference evidence="2 3" key="1">
    <citation type="journal article" date="2021" name="Hortic Res">
        <title>The domestication of Cucurbita argyrosperma as revealed by the genome of its wild relative.</title>
        <authorList>
            <person name="Barrera-Redondo J."/>
            <person name="Sanchez-de la Vega G."/>
            <person name="Aguirre-Liguori J.A."/>
            <person name="Castellanos-Morales G."/>
            <person name="Gutierrez-Guerrero Y.T."/>
            <person name="Aguirre-Dugua X."/>
            <person name="Aguirre-Planter E."/>
            <person name="Tenaillon M.I."/>
            <person name="Lira-Saade R."/>
            <person name="Eguiarte L.E."/>
        </authorList>
    </citation>
    <scope>NUCLEOTIDE SEQUENCE [LARGE SCALE GENOMIC DNA]</scope>
    <source>
        <strain evidence="2">JBR-2021</strain>
    </source>
</reference>
<comment type="caution">
    <text evidence="2">The sequence shown here is derived from an EMBL/GenBank/DDBJ whole genome shotgun (WGS) entry which is preliminary data.</text>
</comment>
<keyword evidence="3" id="KW-1185">Reference proteome</keyword>
<evidence type="ECO:0000313" key="2">
    <source>
        <dbReference type="EMBL" id="KAG6574000.1"/>
    </source>
</evidence>
<feature type="non-terminal residue" evidence="2">
    <location>
        <position position="1"/>
    </location>
</feature>
<gene>
    <name evidence="2" type="ORF">SDJN03_27887</name>
</gene>
<organism evidence="2 3">
    <name type="scientific">Cucurbita argyrosperma subsp. sororia</name>
    <dbReference type="NCBI Taxonomy" id="37648"/>
    <lineage>
        <taxon>Eukaryota</taxon>
        <taxon>Viridiplantae</taxon>
        <taxon>Streptophyta</taxon>
        <taxon>Embryophyta</taxon>
        <taxon>Tracheophyta</taxon>
        <taxon>Spermatophyta</taxon>
        <taxon>Magnoliopsida</taxon>
        <taxon>eudicotyledons</taxon>
        <taxon>Gunneridae</taxon>
        <taxon>Pentapetalae</taxon>
        <taxon>rosids</taxon>
        <taxon>fabids</taxon>
        <taxon>Cucurbitales</taxon>
        <taxon>Cucurbitaceae</taxon>
        <taxon>Cucurbiteae</taxon>
        <taxon>Cucurbita</taxon>
    </lineage>
</organism>
<dbReference type="AlphaFoldDB" id="A0AAV6M3P9"/>
<evidence type="ECO:0000313" key="3">
    <source>
        <dbReference type="Proteomes" id="UP000685013"/>
    </source>
</evidence>
<feature type="region of interest" description="Disordered" evidence="1">
    <location>
        <begin position="39"/>
        <end position="64"/>
    </location>
</feature>
<dbReference type="Proteomes" id="UP000685013">
    <property type="component" value="Chromosome 18"/>
</dbReference>
<evidence type="ECO:0000256" key="1">
    <source>
        <dbReference type="SAM" id="MobiDB-lite"/>
    </source>
</evidence>
<protein>
    <recommendedName>
        <fullName evidence="4">Secreted protein</fullName>
    </recommendedName>
</protein>
<dbReference type="EMBL" id="JAGKQH010000018">
    <property type="protein sequence ID" value="KAG6574000.1"/>
    <property type="molecule type" value="Genomic_DNA"/>
</dbReference>
<sequence length="94" mass="10109">MCVAVAAVLSTVVFLQQHRRALSPRTGVVASRRLSNNSAIASRRLPSSSKHRNKNRTEQIGGGAALSVGREHRMMQAAAFVPKLAAGCWLEQKG</sequence>
<evidence type="ECO:0008006" key="4">
    <source>
        <dbReference type="Google" id="ProtNLM"/>
    </source>
</evidence>
<accession>A0AAV6M3P9</accession>